<comment type="caution">
    <text evidence="1">The sequence shown here is derived from an EMBL/GenBank/DDBJ whole genome shotgun (WGS) entry which is preliminary data.</text>
</comment>
<name>A0A2I1H4L1_9GLOM</name>
<gene>
    <name evidence="1" type="ORF">RhiirA4_472217</name>
</gene>
<accession>A0A2I1H4L1</accession>
<protein>
    <submittedName>
        <fullName evidence="1">Uncharacterized protein</fullName>
    </submittedName>
</protein>
<keyword evidence="2" id="KW-1185">Reference proteome</keyword>
<sequence length="178" mass="20458">MSNNGDGTGLIGCAAPILHTIMLSRIRESNIMPSSLPTNGPMQIILIPNSCWHILLRSTLFQNLSIHNIFHKKTFNANNEPSEYVFQAKFLSIFKQLISIAYSSLKYCVLPEVKKHDKRDQHCQRLDIFIRNKILPVYGFELSIAASETVFDNYLKHSEYYFSIHNCDKMYTIDISPN</sequence>
<dbReference type="EMBL" id="LLXI01001464">
    <property type="protein sequence ID" value="PKY53801.1"/>
    <property type="molecule type" value="Genomic_DNA"/>
</dbReference>
<dbReference type="Proteomes" id="UP000234323">
    <property type="component" value="Unassembled WGS sequence"/>
</dbReference>
<dbReference type="OrthoDB" id="2434238at2759"/>
<dbReference type="AlphaFoldDB" id="A0A2I1H4L1"/>
<organism evidence="1 2">
    <name type="scientific">Rhizophagus irregularis</name>
    <dbReference type="NCBI Taxonomy" id="588596"/>
    <lineage>
        <taxon>Eukaryota</taxon>
        <taxon>Fungi</taxon>
        <taxon>Fungi incertae sedis</taxon>
        <taxon>Mucoromycota</taxon>
        <taxon>Glomeromycotina</taxon>
        <taxon>Glomeromycetes</taxon>
        <taxon>Glomerales</taxon>
        <taxon>Glomeraceae</taxon>
        <taxon>Rhizophagus</taxon>
    </lineage>
</organism>
<proteinExistence type="predicted"/>
<evidence type="ECO:0000313" key="1">
    <source>
        <dbReference type="EMBL" id="PKY53801.1"/>
    </source>
</evidence>
<reference evidence="1 2" key="1">
    <citation type="submission" date="2015-10" db="EMBL/GenBank/DDBJ databases">
        <title>Genome analyses suggest a sexual origin of heterokaryosis in a supposedly ancient asexual fungus.</title>
        <authorList>
            <person name="Ropars J."/>
            <person name="Sedzielewska K."/>
            <person name="Noel J."/>
            <person name="Charron P."/>
            <person name="Farinelli L."/>
            <person name="Marton T."/>
            <person name="Kruger M."/>
            <person name="Pelin A."/>
            <person name="Brachmann A."/>
            <person name="Corradi N."/>
        </authorList>
    </citation>
    <scope>NUCLEOTIDE SEQUENCE [LARGE SCALE GENOMIC DNA]</scope>
    <source>
        <strain evidence="1 2">A4</strain>
    </source>
</reference>
<evidence type="ECO:0000313" key="2">
    <source>
        <dbReference type="Proteomes" id="UP000234323"/>
    </source>
</evidence>